<evidence type="ECO:0000313" key="2">
    <source>
        <dbReference type="EMBL" id="ESO82476.1"/>
    </source>
</evidence>
<evidence type="ECO:0000256" key="1">
    <source>
        <dbReference type="SAM" id="MobiDB-lite"/>
    </source>
</evidence>
<dbReference type="OrthoDB" id="6287170at2759"/>
<dbReference type="EMBL" id="KB203888">
    <property type="protein sequence ID" value="ESO82476.1"/>
    <property type="molecule type" value="Genomic_DNA"/>
</dbReference>
<name>V3ZNN9_LOTGI</name>
<dbReference type="RefSeq" id="XP_009066829.1">
    <property type="nucleotide sequence ID" value="XM_009068581.1"/>
</dbReference>
<feature type="compositionally biased region" description="Basic residues" evidence="1">
    <location>
        <begin position="585"/>
        <end position="598"/>
    </location>
</feature>
<dbReference type="HOGENOM" id="CLU_451522_0_0_1"/>
<protein>
    <submittedName>
        <fullName evidence="2">Uncharacterized protein</fullName>
    </submittedName>
</protein>
<feature type="compositionally biased region" description="Polar residues" evidence="1">
    <location>
        <begin position="271"/>
        <end position="280"/>
    </location>
</feature>
<dbReference type="PANTHER" id="PTHR39075:SF1">
    <property type="entry name" value="FI19908P1"/>
    <property type="match status" value="1"/>
</dbReference>
<organism evidence="2 3">
    <name type="scientific">Lottia gigantea</name>
    <name type="common">Giant owl limpet</name>
    <dbReference type="NCBI Taxonomy" id="225164"/>
    <lineage>
        <taxon>Eukaryota</taxon>
        <taxon>Metazoa</taxon>
        <taxon>Spiralia</taxon>
        <taxon>Lophotrochozoa</taxon>
        <taxon>Mollusca</taxon>
        <taxon>Gastropoda</taxon>
        <taxon>Patellogastropoda</taxon>
        <taxon>Lottioidea</taxon>
        <taxon>Lottiidae</taxon>
        <taxon>Lottia</taxon>
    </lineage>
</organism>
<dbReference type="Proteomes" id="UP000030746">
    <property type="component" value="Unassembled WGS sequence"/>
</dbReference>
<dbReference type="PANTHER" id="PTHR39075">
    <property type="entry name" value="FI19908P1"/>
    <property type="match status" value="1"/>
</dbReference>
<evidence type="ECO:0000313" key="3">
    <source>
        <dbReference type="Proteomes" id="UP000030746"/>
    </source>
</evidence>
<dbReference type="CTD" id="20250302"/>
<feature type="region of interest" description="Disordered" evidence="1">
    <location>
        <begin position="247"/>
        <end position="301"/>
    </location>
</feature>
<feature type="region of interest" description="Disordered" evidence="1">
    <location>
        <begin position="1"/>
        <end position="21"/>
    </location>
</feature>
<dbReference type="AlphaFoldDB" id="V3ZNN9"/>
<feature type="compositionally biased region" description="Basic and acidic residues" evidence="1">
    <location>
        <begin position="281"/>
        <end position="292"/>
    </location>
</feature>
<dbReference type="GeneID" id="20250302"/>
<reference evidence="2 3" key="1">
    <citation type="journal article" date="2013" name="Nature">
        <title>Insights into bilaterian evolution from three spiralian genomes.</title>
        <authorList>
            <person name="Simakov O."/>
            <person name="Marletaz F."/>
            <person name="Cho S.J."/>
            <person name="Edsinger-Gonzales E."/>
            <person name="Havlak P."/>
            <person name="Hellsten U."/>
            <person name="Kuo D.H."/>
            <person name="Larsson T."/>
            <person name="Lv J."/>
            <person name="Arendt D."/>
            <person name="Savage R."/>
            <person name="Osoegawa K."/>
            <person name="de Jong P."/>
            <person name="Grimwood J."/>
            <person name="Chapman J.A."/>
            <person name="Shapiro H."/>
            <person name="Aerts A."/>
            <person name="Otillar R.P."/>
            <person name="Terry A.Y."/>
            <person name="Boore J.L."/>
            <person name="Grigoriev I.V."/>
            <person name="Lindberg D.R."/>
            <person name="Seaver E.C."/>
            <person name="Weisblat D.A."/>
            <person name="Putnam N.H."/>
            <person name="Rokhsar D.S."/>
        </authorList>
    </citation>
    <scope>NUCLEOTIDE SEQUENCE [LARGE SCALE GENOMIC DNA]</scope>
</reference>
<dbReference type="KEGG" id="lgi:LOTGIDRAFT_236970"/>
<proteinExistence type="predicted"/>
<accession>V3ZNN9</accession>
<feature type="region of interest" description="Disordered" evidence="1">
    <location>
        <begin position="580"/>
        <end position="605"/>
    </location>
</feature>
<gene>
    <name evidence="2" type="ORF">LOTGIDRAFT_236970</name>
</gene>
<keyword evidence="3" id="KW-1185">Reference proteome</keyword>
<sequence>MECEASLSNVTENNGQAMDCPSTPTIVSSDSNTGDPMLIIPNVSPEKKHQISELSLANDQEISGIAPENEPPLKSRDCTPVHHGVGAGDTSVTDDEIEVICRYSSPKIDIIHAEQAPGTEGDCLSLQKCQGSEGNSAEIGKMPVLQNQQKHEESIGQEQHIVCNPAMYPHLFYTSMMMPRQESQDSIDVGRQTHISDMNGQFLPIDYGQSSTFPHNQYLSVQYNMPLSGMSPPVCYGDSRSYIQPPAPGQKTETVQGEGQPNMYGLLHVPQQHSNGTSEDSVSHETEAEQHKSPPPHPAFDQPLPFCHQIDDYQGNMYPRFSEEPFTSQPEMQTFVYPSIYVSNSGLITVMLKHDVSVEMTVDRTIRVVSHNQKMAVATNSRGTASIMHHPCAKAYQEHTTTDLHVNNVNAKMTTNYILFGSDSNCYKFDFKNIEVASPRFTNLANDKTVELLFASEAFGSNLVAQCLHIAGIAEYENLPKGGLIIRINGAKITQNGRGEVSVVTGPKFLKVSPGMGTMRINTHFAEIVVDKDGILNVRRGNHEVNSSNGSLVLSNGKIEAGFDRDGKLKAWSLPRRTPLEITRDHRKPRPGNPRRKATALGGQY</sequence>